<sequence>MRPFAYGVEENGELKAVIVGYVTYDKNPAKQFLTRRAVINAGPMLADDVSEKALALLLSETQKRLKKQAIYIETRNFFDYSAYKPVFERAGFKYEKHLNFKVDTTTIDIVDANVSKNIKRDVKTSVRDGAVIVEKPSPEQVSQYYDLLSDLYKTKVKTPLFPKEFFTKLADFPSTHYLLVDFNGKIIGGTVCVGFGGKMYEWFVCGEDRLIKHVFPSLLATYSALRYCAENGFSVFDMMGAGKPDEDYGVRDFKARFGGKLVEEGRFVHIAHPLLYKIGKWGVKLLKKI</sequence>
<comment type="caution">
    <text evidence="2">The sequence shown here is derived from an EMBL/GenBank/DDBJ whole genome shotgun (WGS) entry which is preliminary data.</text>
</comment>
<accession>A0A9D9EEV3</accession>
<feature type="domain" description="BioF2-like acetyltransferase" evidence="1">
    <location>
        <begin position="113"/>
        <end position="248"/>
    </location>
</feature>
<dbReference type="AlphaFoldDB" id="A0A9D9EEV3"/>
<dbReference type="PANTHER" id="PTHR36174:SF1">
    <property type="entry name" value="LIPID II:GLYCINE GLYCYLTRANSFERASE"/>
    <property type="match status" value="1"/>
</dbReference>
<dbReference type="InterPro" id="IPR050644">
    <property type="entry name" value="PG_Glycine_Bridge_Synth"/>
</dbReference>
<name>A0A9D9EEV3_9BACT</name>
<gene>
    <name evidence="2" type="ORF">IAC32_03265</name>
</gene>
<proteinExistence type="predicted"/>
<dbReference type="PANTHER" id="PTHR36174">
    <property type="entry name" value="LIPID II:GLYCINE GLYCYLTRANSFERASE"/>
    <property type="match status" value="1"/>
</dbReference>
<dbReference type="Gene3D" id="3.40.630.30">
    <property type="match status" value="1"/>
</dbReference>
<evidence type="ECO:0000313" key="3">
    <source>
        <dbReference type="Proteomes" id="UP000823637"/>
    </source>
</evidence>
<reference evidence="2" key="1">
    <citation type="submission" date="2020-10" db="EMBL/GenBank/DDBJ databases">
        <authorList>
            <person name="Gilroy R."/>
        </authorList>
    </citation>
    <scope>NUCLEOTIDE SEQUENCE</scope>
    <source>
        <strain evidence="2">D3-1215</strain>
    </source>
</reference>
<dbReference type="InterPro" id="IPR016181">
    <property type="entry name" value="Acyl_CoA_acyltransferase"/>
</dbReference>
<dbReference type="EMBL" id="JADIMR010000047">
    <property type="protein sequence ID" value="MBO8446751.1"/>
    <property type="molecule type" value="Genomic_DNA"/>
</dbReference>
<protein>
    <submittedName>
        <fullName evidence="2">GNAT family N-acetyltransferase</fullName>
    </submittedName>
</protein>
<dbReference type="Pfam" id="PF13480">
    <property type="entry name" value="Acetyltransf_6"/>
    <property type="match status" value="1"/>
</dbReference>
<reference evidence="2" key="2">
    <citation type="journal article" date="2021" name="PeerJ">
        <title>Extensive microbial diversity within the chicken gut microbiome revealed by metagenomics and culture.</title>
        <authorList>
            <person name="Gilroy R."/>
            <person name="Ravi A."/>
            <person name="Getino M."/>
            <person name="Pursley I."/>
            <person name="Horton D.L."/>
            <person name="Alikhan N.F."/>
            <person name="Baker D."/>
            <person name="Gharbi K."/>
            <person name="Hall N."/>
            <person name="Watson M."/>
            <person name="Adriaenssens E.M."/>
            <person name="Foster-Nyarko E."/>
            <person name="Jarju S."/>
            <person name="Secka A."/>
            <person name="Antonio M."/>
            <person name="Oren A."/>
            <person name="Chaudhuri R.R."/>
            <person name="La Ragione R."/>
            <person name="Hildebrand F."/>
            <person name="Pallen M.J."/>
        </authorList>
    </citation>
    <scope>NUCLEOTIDE SEQUENCE</scope>
    <source>
        <strain evidence="2">D3-1215</strain>
    </source>
</reference>
<dbReference type="InterPro" id="IPR038740">
    <property type="entry name" value="BioF2-like_GNAT_dom"/>
</dbReference>
<dbReference type="SUPFAM" id="SSF55729">
    <property type="entry name" value="Acyl-CoA N-acyltransferases (Nat)"/>
    <property type="match status" value="1"/>
</dbReference>
<dbReference type="Proteomes" id="UP000823637">
    <property type="component" value="Unassembled WGS sequence"/>
</dbReference>
<evidence type="ECO:0000313" key="2">
    <source>
        <dbReference type="EMBL" id="MBO8446751.1"/>
    </source>
</evidence>
<evidence type="ECO:0000259" key="1">
    <source>
        <dbReference type="Pfam" id="PF13480"/>
    </source>
</evidence>
<organism evidence="2 3">
    <name type="scientific">Candidatus Enterocola intestinipullorum</name>
    <dbReference type="NCBI Taxonomy" id="2840783"/>
    <lineage>
        <taxon>Bacteria</taxon>
        <taxon>Pseudomonadati</taxon>
        <taxon>Bacteroidota</taxon>
        <taxon>Bacteroidia</taxon>
        <taxon>Bacteroidales</taxon>
        <taxon>Candidatus Enterocola</taxon>
    </lineage>
</organism>